<dbReference type="OrthoDB" id="9770238at2"/>
<evidence type="ECO:0000313" key="4">
    <source>
        <dbReference type="EMBL" id="PZE22610.1"/>
    </source>
</evidence>
<feature type="domain" description="DnaB/C C-terminal" evidence="2">
    <location>
        <begin position="145"/>
        <end position="217"/>
    </location>
</feature>
<proteinExistence type="inferred from homology"/>
<dbReference type="SUPFAM" id="SSF158499">
    <property type="entry name" value="DnaD domain-like"/>
    <property type="match status" value="1"/>
</dbReference>
<protein>
    <submittedName>
        <fullName evidence="4">DnaD domain protein</fullName>
    </submittedName>
</protein>
<dbReference type="Gene3D" id="1.10.10.10">
    <property type="entry name" value="Winged helix-like DNA-binding domain superfamily/Winged helix DNA-binding domain"/>
    <property type="match status" value="1"/>
</dbReference>
<dbReference type="InterPro" id="IPR006343">
    <property type="entry name" value="DnaB/C_C"/>
</dbReference>
<dbReference type="NCBIfam" id="TIGR01446">
    <property type="entry name" value="DnaD_dom"/>
    <property type="match status" value="1"/>
</dbReference>
<dbReference type="InterPro" id="IPR036388">
    <property type="entry name" value="WH-like_DNA-bd_sf"/>
</dbReference>
<dbReference type="EMBL" id="NHRJ02000001">
    <property type="protein sequence ID" value="PZE22610.1"/>
    <property type="molecule type" value="Genomic_DNA"/>
</dbReference>
<dbReference type="RefSeq" id="WP_089198380.1">
    <property type="nucleotide sequence ID" value="NZ_NHRJ02000001.1"/>
</dbReference>
<comment type="caution">
    <text evidence="4">The sequence shown here is derived from an EMBL/GenBank/DDBJ whole genome shotgun (WGS) entry which is preliminary data.</text>
</comment>
<dbReference type="PANTHER" id="PTHR37293:SF6">
    <property type="entry name" value="DNA REPLICATION PROTEIN DNAD"/>
    <property type="match status" value="1"/>
</dbReference>
<reference evidence="4" key="1">
    <citation type="submission" date="2018-06" db="EMBL/GenBank/DDBJ databases">
        <title>Paenibacillus xerothermodurans sp. nov. an extremely dry heat resistant spore forming bacterium isolated from the soil of Cape Canaveral, Florida.</title>
        <authorList>
            <person name="Seuylemezian A."/>
            <person name="Kaur N."/>
            <person name="Patil P."/>
            <person name="Patil P."/>
            <person name="Mayilraj S."/>
            <person name="Vaishampayan P."/>
        </authorList>
    </citation>
    <scope>NUCLEOTIDE SEQUENCE [LARGE SCALE GENOMIC DNA]</scope>
    <source>
        <strain evidence="4">ATCC 27380</strain>
    </source>
</reference>
<dbReference type="PANTHER" id="PTHR37293">
    <property type="entry name" value="PHAGE REPLICATION PROTEIN-RELATED"/>
    <property type="match status" value="1"/>
</dbReference>
<name>A0A2W1NFZ9_PAEXE</name>
<comment type="similarity">
    <text evidence="1">Belongs to the DnaB/DnaD family.</text>
</comment>
<evidence type="ECO:0000259" key="2">
    <source>
        <dbReference type="Pfam" id="PF07261"/>
    </source>
</evidence>
<feature type="domain" description="DnaD N-terminal" evidence="3">
    <location>
        <begin position="26"/>
        <end position="125"/>
    </location>
</feature>
<dbReference type="InterPro" id="IPR053843">
    <property type="entry name" value="DnaD_N"/>
</dbReference>
<dbReference type="AlphaFoldDB" id="A0A2W1NFZ9"/>
<evidence type="ECO:0000256" key="1">
    <source>
        <dbReference type="ARBA" id="ARBA00093462"/>
    </source>
</evidence>
<evidence type="ECO:0000259" key="3">
    <source>
        <dbReference type="Pfam" id="PF21984"/>
    </source>
</evidence>
<dbReference type="Proteomes" id="UP000214746">
    <property type="component" value="Unassembled WGS sequence"/>
</dbReference>
<dbReference type="Pfam" id="PF07261">
    <property type="entry name" value="DnaB_2"/>
    <property type="match status" value="1"/>
</dbReference>
<accession>A0A2W1NFZ9</accession>
<evidence type="ECO:0000313" key="5">
    <source>
        <dbReference type="Proteomes" id="UP000214746"/>
    </source>
</evidence>
<keyword evidence="5" id="KW-1185">Reference proteome</keyword>
<sequence>MKRTDDQRASAQAAFLAGWKTGSIEIPYLLLKYYRQLKLTEVEVMLLIHVMAWIDKERTDFPTLEQLQRRMSVPPEQVITALQKLLKAGLISIDEAVDANSGIQYEKYNFDPLMERLAGCWYDEQSDSTREQRTLEPPAVRKDIFSIFEKEFGRPLTPMELESITGWLDKDKYPEELILAGLKEAVFAGKVHFRYIDRILLEWSRNRITTVEQAKEHSQKFRSMR</sequence>
<dbReference type="Pfam" id="PF21984">
    <property type="entry name" value="DnaD_N"/>
    <property type="match status" value="1"/>
</dbReference>
<dbReference type="InterPro" id="IPR053162">
    <property type="entry name" value="DnaD"/>
</dbReference>
<gene>
    <name evidence="4" type="ORF">CBW46_002240</name>
</gene>
<dbReference type="Gene3D" id="1.10.10.630">
    <property type="entry name" value="DnaD domain-like"/>
    <property type="match status" value="1"/>
</dbReference>
<organism evidence="4 5">
    <name type="scientific">Paenibacillus xerothermodurans</name>
    <dbReference type="NCBI Taxonomy" id="1977292"/>
    <lineage>
        <taxon>Bacteria</taxon>
        <taxon>Bacillati</taxon>
        <taxon>Bacillota</taxon>
        <taxon>Bacilli</taxon>
        <taxon>Bacillales</taxon>
        <taxon>Paenibacillaceae</taxon>
        <taxon>Paenibacillus</taxon>
    </lineage>
</organism>
<dbReference type="InterPro" id="IPR034829">
    <property type="entry name" value="DnaD-like_sf"/>
</dbReference>